<evidence type="ECO:0000256" key="4">
    <source>
        <dbReference type="ARBA" id="ARBA00022475"/>
    </source>
</evidence>
<dbReference type="InterPro" id="IPR017871">
    <property type="entry name" value="ABC_transporter-like_CS"/>
</dbReference>
<evidence type="ECO:0000313" key="13">
    <source>
        <dbReference type="EMBL" id="OLF48648.1"/>
    </source>
</evidence>
<sequence length="510" mass="56469">MSDYILEMKNITKTFPGVKALDNVTFRLRPGTVHALMGENGAGKSTLMKCLFGIYHRDAGSIVFNGQEVDFKDSKESIDAGISMIHQELQPIRMMTIAENVFLGNYPLGKFNLVNHGKMNEETKSLLEEVGLYLDPTTLLNDLTVSQMQSVEIAKAISHHAKVVIMDEPTSSLTTSEVEKLFEIIDKLKAKNIGIIYISHKMDEILRISDDITVMRDGQYVGTWPAKEMTTAKIIQAMVGRELTSLFPEKTNQISEEVVLELQDVTSPNPLSFKHASFTLRKGEVLGIGGLVGAQRTELMEALYGMRVLEQGKILIKGQEVSIKRPADAIKNRIALVTEDRRYNGIFGVLSITDNASVAALKEYVGRMGLLDERKINQVVEGNVDRLRVKTPNNKTKIESLSGGNQQKVILARWLANNPDILILDEPTRGIDVGAKYEIYQIINDLAAEGKSIIMITSEMSELLGVSDRIMVMCEGRVAGFLNRDVATQESVMTLATKFMGAHEGGMESV</sequence>
<gene>
    <name evidence="13" type="ORF">BU202_03270</name>
</gene>
<keyword evidence="3 11" id="KW-0813">Transport</keyword>
<dbReference type="InterPro" id="IPR003593">
    <property type="entry name" value="AAA+_ATPase"/>
</dbReference>
<dbReference type="PANTHER" id="PTHR43790:SF7">
    <property type="entry name" value="GALACTOSE_METHYL GALACTOSIDE IMPORT ATP-BINDING PROTEIN MGLA"/>
    <property type="match status" value="1"/>
</dbReference>
<dbReference type="CDD" id="cd03216">
    <property type="entry name" value="ABC_Carb_Monos_I"/>
    <property type="match status" value="1"/>
</dbReference>
<evidence type="ECO:0000256" key="5">
    <source>
        <dbReference type="ARBA" id="ARBA00022597"/>
    </source>
</evidence>
<dbReference type="GO" id="GO:0016887">
    <property type="term" value="F:ATP hydrolysis activity"/>
    <property type="evidence" value="ECO:0007669"/>
    <property type="project" value="InterPro"/>
</dbReference>
<dbReference type="Proteomes" id="UP000186890">
    <property type="component" value="Unassembled WGS sequence"/>
</dbReference>
<keyword evidence="6" id="KW-0677">Repeat</keyword>
<evidence type="ECO:0000256" key="6">
    <source>
        <dbReference type="ARBA" id="ARBA00022737"/>
    </source>
</evidence>
<dbReference type="SMART" id="SM00382">
    <property type="entry name" value="AAA"/>
    <property type="match status" value="2"/>
</dbReference>
<protein>
    <recommendedName>
        <fullName evidence="11">Ribose/galactose/methyl galactoside import ATP-binding protein</fullName>
        <ecNumber evidence="11">7.5.2.11</ecNumber>
    </recommendedName>
</protein>
<keyword evidence="10 11" id="KW-0472">Membrane</keyword>
<dbReference type="FunFam" id="3.40.50.300:FF:000127">
    <property type="entry name" value="Ribose import ATP-binding protein RbsA"/>
    <property type="match status" value="1"/>
</dbReference>
<dbReference type="EC" id="7.5.2.11" evidence="11"/>
<proteinExistence type="inferred from homology"/>
<evidence type="ECO:0000256" key="1">
    <source>
        <dbReference type="ARBA" id="ARBA00004202"/>
    </source>
</evidence>
<comment type="catalytic activity">
    <reaction evidence="11">
        <text>D-galactose(out) + ATP + H2O = D-galactose(in) + ADP + phosphate + H(+)</text>
        <dbReference type="Rhea" id="RHEA:60156"/>
        <dbReference type="ChEBI" id="CHEBI:4139"/>
        <dbReference type="ChEBI" id="CHEBI:15377"/>
        <dbReference type="ChEBI" id="CHEBI:15378"/>
        <dbReference type="ChEBI" id="CHEBI:30616"/>
        <dbReference type="ChEBI" id="CHEBI:43474"/>
        <dbReference type="ChEBI" id="CHEBI:456216"/>
        <dbReference type="EC" id="7.5.2.11"/>
    </reaction>
</comment>
<comment type="similarity">
    <text evidence="11">Belongs to the ABC transporter superfamily.</text>
</comment>
<evidence type="ECO:0000259" key="12">
    <source>
        <dbReference type="PROSITE" id="PS50893"/>
    </source>
</evidence>
<keyword evidence="8 11" id="KW-0067">ATP-binding</keyword>
<comment type="caution">
    <text evidence="13">The sequence shown here is derived from an EMBL/GenBank/DDBJ whole genome shotgun (WGS) entry which is preliminary data.</text>
</comment>
<evidence type="ECO:0000256" key="7">
    <source>
        <dbReference type="ARBA" id="ARBA00022741"/>
    </source>
</evidence>
<feature type="domain" description="ABC transporter" evidence="12">
    <location>
        <begin position="254"/>
        <end position="500"/>
    </location>
</feature>
<name>A0A1Q8EA43_9STRE</name>
<dbReference type="GO" id="GO:0043211">
    <property type="term" value="F:ABC-type carbohydrate transporter activity"/>
    <property type="evidence" value="ECO:0007669"/>
    <property type="project" value="UniProtKB-UniRule"/>
</dbReference>
<evidence type="ECO:0000256" key="3">
    <source>
        <dbReference type="ARBA" id="ARBA00022448"/>
    </source>
</evidence>
<dbReference type="AlphaFoldDB" id="A0A1Q8EA43"/>
<dbReference type="GO" id="GO:0005886">
    <property type="term" value="C:plasma membrane"/>
    <property type="evidence" value="ECO:0007669"/>
    <property type="project" value="UniProtKB-SubCell"/>
</dbReference>
<dbReference type="Pfam" id="PF00005">
    <property type="entry name" value="ABC_tran"/>
    <property type="match status" value="2"/>
</dbReference>
<reference evidence="14" key="1">
    <citation type="submission" date="2016-12" db="EMBL/GenBank/DDBJ databases">
        <authorList>
            <person name="Gulvik C.A."/>
        </authorList>
    </citation>
    <scope>NUCLEOTIDE SEQUENCE [LARGE SCALE GENOMIC DNA]</scope>
    <source>
        <strain evidence="14">NED12-00049-6B</strain>
    </source>
</reference>
<keyword evidence="5 11" id="KW-0762">Sugar transport</keyword>
<evidence type="ECO:0000313" key="14">
    <source>
        <dbReference type="Proteomes" id="UP000186890"/>
    </source>
</evidence>
<dbReference type="PROSITE" id="PS50893">
    <property type="entry name" value="ABC_TRANSPORTER_2"/>
    <property type="match status" value="2"/>
</dbReference>
<dbReference type="InterPro" id="IPR027417">
    <property type="entry name" value="P-loop_NTPase"/>
</dbReference>
<dbReference type="OrthoDB" id="9771863at2"/>
<keyword evidence="4 11" id="KW-1003">Cell membrane</keyword>
<dbReference type="SUPFAM" id="SSF52540">
    <property type="entry name" value="P-loop containing nucleoside triphosphate hydrolases"/>
    <property type="match status" value="2"/>
</dbReference>
<feature type="domain" description="ABC transporter" evidence="12">
    <location>
        <begin position="6"/>
        <end position="242"/>
    </location>
</feature>
<dbReference type="PROSITE" id="PS00211">
    <property type="entry name" value="ABC_TRANSPORTER_1"/>
    <property type="match status" value="1"/>
</dbReference>
<evidence type="ECO:0000256" key="11">
    <source>
        <dbReference type="RuleBase" id="RU367029"/>
    </source>
</evidence>
<dbReference type="Gene3D" id="3.40.50.300">
    <property type="entry name" value="P-loop containing nucleotide triphosphate hydrolases"/>
    <property type="match status" value="2"/>
</dbReference>
<dbReference type="InterPro" id="IPR003439">
    <property type="entry name" value="ABC_transporter-like_ATP-bd"/>
</dbReference>
<comment type="subcellular location">
    <subcellularLocation>
        <location evidence="2">Cell inner membrane</location>
    </subcellularLocation>
    <subcellularLocation>
        <location evidence="1 11">Cell membrane</location>
        <topology evidence="1 11">Peripheral membrane protein</topology>
    </subcellularLocation>
</comment>
<evidence type="ECO:0000256" key="9">
    <source>
        <dbReference type="ARBA" id="ARBA00022967"/>
    </source>
</evidence>
<dbReference type="GO" id="GO:0015749">
    <property type="term" value="P:monosaccharide transmembrane transport"/>
    <property type="evidence" value="ECO:0007669"/>
    <property type="project" value="UniProtKB-ARBA"/>
</dbReference>
<accession>A0A1Q8EA43</accession>
<dbReference type="InterPro" id="IPR050107">
    <property type="entry name" value="ABC_carbohydrate_import_ATPase"/>
</dbReference>
<dbReference type="EMBL" id="MSJM01000002">
    <property type="protein sequence ID" value="OLF48648.1"/>
    <property type="molecule type" value="Genomic_DNA"/>
</dbReference>
<dbReference type="CDD" id="cd03215">
    <property type="entry name" value="ABC_Carb_Monos_II"/>
    <property type="match status" value="1"/>
</dbReference>
<keyword evidence="14" id="KW-1185">Reference proteome</keyword>
<keyword evidence="7 11" id="KW-0547">Nucleotide-binding</keyword>
<dbReference type="FunFam" id="3.40.50.300:FF:000126">
    <property type="entry name" value="Galactose/methyl galactoside import ATP-binding protein MglA"/>
    <property type="match status" value="1"/>
</dbReference>
<evidence type="ECO:0000256" key="8">
    <source>
        <dbReference type="ARBA" id="ARBA00022840"/>
    </source>
</evidence>
<keyword evidence="9 11" id="KW-1278">Translocase</keyword>
<comment type="function">
    <text evidence="11">Part of an ABC transporter complex involved in carbohydrate import. Could be involved in ribose, galactose and/or methyl galactoside import. Responsible for energy coupling to the transport system.</text>
</comment>
<dbReference type="GO" id="GO:0005524">
    <property type="term" value="F:ATP binding"/>
    <property type="evidence" value="ECO:0007669"/>
    <property type="project" value="UniProtKB-UniRule"/>
</dbReference>
<evidence type="ECO:0000256" key="10">
    <source>
        <dbReference type="ARBA" id="ARBA00023136"/>
    </source>
</evidence>
<dbReference type="RefSeq" id="WP_075104368.1">
    <property type="nucleotide sequence ID" value="NZ_MSJM01000002.1"/>
</dbReference>
<evidence type="ECO:0000256" key="2">
    <source>
        <dbReference type="ARBA" id="ARBA00004533"/>
    </source>
</evidence>
<dbReference type="PANTHER" id="PTHR43790">
    <property type="entry name" value="CARBOHYDRATE TRANSPORT ATP-BINDING PROTEIN MG119-RELATED"/>
    <property type="match status" value="1"/>
</dbReference>
<organism evidence="13 14">
    <name type="scientific">Streptococcus cuniculi</name>
    <dbReference type="NCBI Taxonomy" id="1432788"/>
    <lineage>
        <taxon>Bacteria</taxon>
        <taxon>Bacillati</taxon>
        <taxon>Bacillota</taxon>
        <taxon>Bacilli</taxon>
        <taxon>Lactobacillales</taxon>
        <taxon>Streptococcaceae</taxon>
        <taxon>Streptococcus</taxon>
    </lineage>
</organism>